<evidence type="ECO:0000259" key="1">
    <source>
        <dbReference type="Pfam" id="PF08874"/>
    </source>
</evidence>
<protein>
    <recommendedName>
        <fullName evidence="1">DUF1835 domain-containing protein</fullName>
    </recommendedName>
</protein>
<evidence type="ECO:0000313" key="2">
    <source>
        <dbReference type="EMBL" id="GGA94900.1"/>
    </source>
</evidence>
<sequence length="350" mass="39084">MQLHITNGDVVGQSLAASSLIEGEILCWRDVLHDGPIVAPEGEAYLKARAAFIYQSLQASRSFAANSISEQQLFADFKQRQHTMARLDQYSEIVLWFEHDLYDQLQLAECLYSLAKRPELSARFTLICIGEHAEVANFRGLGELSISQLEALYPQRQAISAAQLTLGSELWLALAAASPEPINQLLQQDMAVLPFMRPALRRFAEDYPWLNSGLTLTQQLILRSLVEAKLKLQAEQVKASASSTKLSFAELFATFQRLEAAPFLGDLWLAKELINLASLATPLLHIHHRSSGQWDGDSYFEISSAGQAILAGEARLSLDSMPSFWRGGVELSASNYWCWDPQQQRLCRVS</sequence>
<dbReference type="RefSeq" id="WP_055731479.1">
    <property type="nucleotide sequence ID" value="NZ_BMDY01000002.1"/>
</dbReference>
<accession>A0ABQ1HXU8</accession>
<dbReference type="InterPro" id="IPR014973">
    <property type="entry name" value="DUF1835"/>
</dbReference>
<organism evidence="2 3">
    <name type="scientific">Agarivorans gilvus</name>
    <dbReference type="NCBI Taxonomy" id="680279"/>
    <lineage>
        <taxon>Bacteria</taxon>
        <taxon>Pseudomonadati</taxon>
        <taxon>Pseudomonadota</taxon>
        <taxon>Gammaproteobacteria</taxon>
        <taxon>Alteromonadales</taxon>
        <taxon>Alteromonadaceae</taxon>
        <taxon>Agarivorans</taxon>
    </lineage>
</organism>
<feature type="domain" description="DUF1835" evidence="1">
    <location>
        <begin position="3"/>
        <end position="117"/>
    </location>
</feature>
<dbReference type="EMBL" id="BMDY01000002">
    <property type="protein sequence ID" value="GGA94900.1"/>
    <property type="molecule type" value="Genomic_DNA"/>
</dbReference>
<evidence type="ECO:0000313" key="3">
    <source>
        <dbReference type="Proteomes" id="UP000651977"/>
    </source>
</evidence>
<name>A0ABQ1HXU8_9ALTE</name>
<gene>
    <name evidence="2" type="ORF">GCM10007414_04540</name>
</gene>
<keyword evidence="3" id="KW-1185">Reference proteome</keyword>
<proteinExistence type="predicted"/>
<reference evidence="3" key="1">
    <citation type="journal article" date="2019" name="Int. J. Syst. Evol. Microbiol.">
        <title>The Global Catalogue of Microorganisms (GCM) 10K type strain sequencing project: providing services to taxonomists for standard genome sequencing and annotation.</title>
        <authorList>
            <consortium name="The Broad Institute Genomics Platform"/>
            <consortium name="The Broad Institute Genome Sequencing Center for Infectious Disease"/>
            <person name="Wu L."/>
            <person name="Ma J."/>
        </authorList>
    </citation>
    <scope>NUCLEOTIDE SEQUENCE [LARGE SCALE GENOMIC DNA]</scope>
    <source>
        <strain evidence="3">CGMCC 1.10131</strain>
    </source>
</reference>
<dbReference type="Pfam" id="PF08874">
    <property type="entry name" value="DUF1835"/>
    <property type="match status" value="1"/>
</dbReference>
<dbReference type="Proteomes" id="UP000651977">
    <property type="component" value="Unassembled WGS sequence"/>
</dbReference>
<comment type="caution">
    <text evidence="2">The sequence shown here is derived from an EMBL/GenBank/DDBJ whole genome shotgun (WGS) entry which is preliminary data.</text>
</comment>